<dbReference type="RefSeq" id="WP_385953616.1">
    <property type="nucleotide sequence ID" value="NZ_JBHSUB010000018.1"/>
</dbReference>
<accession>A0ABW1W0K4</accession>
<reference evidence="2" key="1">
    <citation type="journal article" date="2019" name="Int. J. Syst. Evol. Microbiol.">
        <title>The Global Catalogue of Microorganisms (GCM) 10K type strain sequencing project: providing services to taxonomists for standard genome sequencing and annotation.</title>
        <authorList>
            <consortium name="The Broad Institute Genomics Platform"/>
            <consortium name="The Broad Institute Genome Sequencing Center for Infectious Disease"/>
            <person name="Wu L."/>
            <person name="Ma J."/>
        </authorList>
    </citation>
    <scope>NUCLEOTIDE SEQUENCE [LARGE SCALE GENOMIC DNA]</scope>
    <source>
        <strain evidence="2">CGMCC 1.18518</strain>
    </source>
</reference>
<dbReference type="EMBL" id="JBHSUB010000018">
    <property type="protein sequence ID" value="MFC6379400.1"/>
    <property type="molecule type" value="Genomic_DNA"/>
</dbReference>
<keyword evidence="2" id="KW-1185">Reference proteome</keyword>
<name>A0ABW1W0K4_9GAMM</name>
<evidence type="ECO:0000313" key="2">
    <source>
        <dbReference type="Proteomes" id="UP001596230"/>
    </source>
</evidence>
<proteinExistence type="predicted"/>
<organism evidence="1 2">
    <name type="scientific">Tatumella terrea</name>
    <dbReference type="NCBI Taxonomy" id="419007"/>
    <lineage>
        <taxon>Bacteria</taxon>
        <taxon>Pseudomonadati</taxon>
        <taxon>Pseudomonadota</taxon>
        <taxon>Gammaproteobacteria</taxon>
        <taxon>Enterobacterales</taxon>
        <taxon>Erwiniaceae</taxon>
        <taxon>Tatumella</taxon>
    </lineage>
</organism>
<dbReference type="Proteomes" id="UP001596230">
    <property type="component" value="Unassembled WGS sequence"/>
</dbReference>
<comment type="caution">
    <text evidence="1">The sequence shown here is derived from an EMBL/GenBank/DDBJ whole genome shotgun (WGS) entry which is preliminary data.</text>
</comment>
<sequence>MAGIHWRYIEAGQQATRQSGAVYASGNRRPSGQSFGRIRRGYAEQSISQQVNFSGDGITVIRDDLAREIPATAAREEQALM</sequence>
<gene>
    <name evidence="1" type="ORF">ACFP9W_15200</name>
</gene>
<evidence type="ECO:0000313" key="1">
    <source>
        <dbReference type="EMBL" id="MFC6379400.1"/>
    </source>
</evidence>
<protein>
    <submittedName>
        <fullName evidence="1">Uncharacterized protein</fullName>
    </submittedName>
</protein>